<evidence type="ECO:0000313" key="3">
    <source>
        <dbReference type="Proteomes" id="UP000193495"/>
    </source>
</evidence>
<dbReference type="AlphaFoldDB" id="A0A1X6Z8A9"/>
<evidence type="ECO:0000313" key="1">
    <source>
        <dbReference type="EMBL" id="PSK86577.1"/>
    </source>
</evidence>
<evidence type="ECO:0000313" key="4">
    <source>
        <dbReference type="Proteomes" id="UP000240624"/>
    </source>
</evidence>
<reference evidence="1 4" key="2">
    <citation type="submission" date="2018-03" db="EMBL/GenBank/DDBJ databases">
        <title>Genomic Encyclopedia of Archaeal and Bacterial Type Strains, Phase II (KMG-II): from individual species to whole genera.</title>
        <authorList>
            <person name="Goeker M."/>
        </authorList>
    </citation>
    <scope>NUCLEOTIDE SEQUENCE [LARGE SCALE GENOMIC DNA]</scope>
    <source>
        <strain evidence="1 4">DSM 29956</strain>
    </source>
</reference>
<proteinExistence type="predicted"/>
<dbReference type="Proteomes" id="UP000240624">
    <property type="component" value="Unassembled WGS sequence"/>
</dbReference>
<name>A0A1X6Z8A9_9RHOB</name>
<accession>A0A1X6Z8A9</accession>
<dbReference type="EMBL" id="PYGB01000004">
    <property type="protein sequence ID" value="PSK86577.1"/>
    <property type="molecule type" value="Genomic_DNA"/>
</dbReference>
<evidence type="ECO:0008006" key="5">
    <source>
        <dbReference type="Google" id="ProtNLM"/>
    </source>
</evidence>
<sequence>MLDILQHDPRMSAAWRDHLSHGDIVLFKFPLAEEGEAAKLKARPCLVLDIERIGDQTYALLAYGTTSRRKSNVGDAVHIRKRADYIAAGLHEPTRFVGARRLLVALTHSGFVLDRQLESPVIGRIDGEIFERMNEVRGRIHALRDIRNERHRTRVPLRRKVLVRDRDFTVEPRNPSRPVSLQTGDHA</sequence>
<dbReference type="OrthoDB" id="8442627at2"/>
<evidence type="ECO:0000313" key="2">
    <source>
        <dbReference type="EMBL" id="SLN43971.1"/>
    </source>
</evidence>
<dbReference type="RefSeq" id="WP_085896268.1">
    <property type="nucleotide sequence ID" value="NZ_FWFY01000004.1"/>
</dbReference>
<reference evidence="2 3" key="1">
    <citation type="submission" date="2017-03" db="EMBL/GenBank/DDBJ databases">
        <authorList>
            <person name="Afonso C.L."/>
            <person name="Miller P.J."/>
            <person name="Scott M.A."/>
            <person name="Spackman E."/>
            <person name="Goraichik I."/>
            <person name="Dimitrov K.M."/>
            <person name="Suarez D.L."/>
            <person name="Swayne D.E."/>
        </authorList>
    </citation>
    <scope>NUCLEOTIDE SEQUENCE [LARGE SCALE GENOMIC DNA]</scope>
    <source>
        <strain evidence="2 3">CECT 8367</strain>
    </source>
</reference>
<dbReference type="Proteomes" id="UP000193495">
    <property type="component" value="Unassembled WGS sequence"/>
</dbReference>
<keyword evidence="4" id="KW-1185">Reference proteome</keyword>
<protein>
    <recommendedName>
        <fullName evidence="5">PemK-like, MazF-like toxin of type II toxin-antitoxin system</fullName>
    </recommendedName>
</protein>
<gene>
    <name evidence="1" type="ORF">CLV79_1046</name>
    <name evidence="2" type="ORF">LOS8367_01945</name>
</gene>
<dbReference type="EMBL" id="FWFY01000004">
    <property type="protein sequence ID" value="SLN43971.1"/>
    <property type="molecule type" value="Genomic_DNA"/>
</dbReference>
<organism evidence="2 3">
    <name type="scientific">Limimaricola soesokkakensis</name>
    <dbReference type="NCBI Taxonomy" id="1343159"/>
    <lineage>
        <taxon>Bacteria</taxon>
        <taxon>Pseudomonadati</taxon>
        <taxon>Pseudomonadota</taxon>
        <taxon>Alphaproteobacteria</taxon>
        <taxon>Rhodobacterales</taxon>
        <taxon>Paracoccaceae</taxon>
        <taxon>Limimaricola</taxon>
    </lineage>
</organism>